<feature type="region of interest" description="Disordered" evidence="1">
    <location>
        <begin position="295"/>
        <end position="322"/>
    </location>
</feature>
<gene>
    <name evidence="2" type="ORF">MKZ38_008455</name>
</gene>
<feature type="compositionally biased region" description="Polar residues" evidence="1">
    <location>
        <begin position="203"/>
        <end position="218"/>
    </location>
</feature>
<protein>
    <submittedName>
        <fullName evidence="2">Uncharacterized protein</fullName>
    </submittedName>
</protein>
<sequence length="599" mass="64038">METPSRLRVQEHQLFFVALSSISSSSRIHTIFINTPAGPSIGPIDPRLAGTLSRVLSGDSEPAEGDGAKKSPGTSVPDSFGTITKRLKPTSDLVAGNSNLPVVVACLQQRQRQHHHQQQQCYPAAVAALAAPVAATAITTSTPVTVDTPRGPDGNTNEYSNRNNSQHLAHIPHPSPISTRGRTPSADSGDVVNADVHINLGSNRNLTGARAQSSQPVSISAKLGKAMRSSRGRPNKVTKPSQHQVGGQRRPNRQQQSLAHDHTAAAAALVSSVHGHQHHQQGDRTDAIMNEVDAEAEDDSPIVGQGEQQDQQPNFSSERSTAAAIAAMSEQLQNPDMGGVNVSGGMVPTSSGDLQMHPFATHPHHNPHQAPGSQYPPLPPQAQPQETMGKTTEQVARDLGYNFVVDSAMGKRLSREPGMRLAIQRRSEQVLNLGRRSNVEALFAHISGEVAPSPCKNCHKGHGPWTSGARCSFHETRNPQPHPHAAGPPLLPGESSLGFPPMTPSTGGVSATLQNLAPGIFTTEGIARYHIDRSLGEIRQADKKGRQMMLIETTAKQLALQIAQYEDILRDEQNQQNQGDSQGQQQQQGPPGMMDDQGA</sequence>
<feature type="region of interest" description="Disordered" evidence="1">
    <location>
        <begin position="473"/>
        <end position="494"/>
    </location>
</feature>
<dbReference type="InterPro" id="IPR022190">
    <property type="entry name" value="DUF3716"/>
</dbReference>
<comment type="caution">
    <text evidence="2">The sequence shown here is derived from an EMBL/GenBank/DDBJ whole genome shotgun (WGS) entry which is preliminary data.</text>
</comment>
<accession>A0AAD5WTW2</accession>
<dbReference type="AlphaFoldDB" id="A0AAD5WTW2"/>
<feature type="compositionally biased region" description="Polar residues" evidence="1">
    <location>
        <begin position="154"/>
        <end position="167"/>
    </location>
</feature>
<name>A0AAD5WTW2_9PEZI</name>
<feature type="compositionally biased region" description="Low complexity" evidence="1">
    <location>
        <begin position="574"/>
        <end position="599"/>
    </location>
</feature>
<dbReference type="EMBL" id="JAKWBI020000058">
    <property type="protein sequence ID" value="KAJ2904244.1"/>
    <property type="molecule type" value="Genomic_DNA"/>
</dbReference>
<feature type="compositionally biased region" description="Polar residues" evidence="1">
    <location>
        <begin position="306"/>
        <end position="320"/>
    </location>
</feature>
<feature type="region of interest" description="Disordered" evidence="1">
    <location>
        <begin position="56"/>
        <end position="82"/>
    </location>
</feature>
<evidence type="ECO:0000313" key="3">
    <source>
        <dbReference type="Proteomes" id="UP001201980"/>
    </source>
</evidence>
<keyword evidence="3" id="KW-1185">Reference proteome</keyword>
<feature type="region of interest" description="Disordered" evidence="1">
    <location>
        <begin position="203"/>
        <end position="261"/>
    </location>
</feature>
<organism evidence="2 3">
    <name type="scientific">Zalerion maritima</name>
    <dbReference type="NCBI Taxonomy" id="339359"/>
    <lineage>
        <taxon>Eukaryota</taxon>
        <taxon>Fungi</taxon>
        <taxon>Dikarya</taxon>
        <taxon>Ascomycota</taxon>
        <taxon>Pezizomycotina</taxon>
        <taxon>Sordariomycetes</taxon>
        <taxon>Lulworthiomycetidae</taxon>
        <taxon>Lulworthiales</taxon>
        <taxon>Lulworthiaceae</taxon>
        <taxon>Zalerion</taxon>
    </lineage>
</organism>
<reference evidence="2" key="1">
    <citation type="submission" date="2022-07" db="EMBL/GenBank/DDBJ databases">
        <title>Draft genome sequence of Zalerion maritima ATCC 34329, a (micro)plastics degrading marine fungus.</title>
        <authorList>
            <person name="Paco A."/>
            <person name="Goncalves M.F.M."/>
            <person name="Rocha-Santos T.A.P."/>
            <person name="Alves A."/>
        </authorList>
    </citation>
    <scope>NUCLEOTIDE SEQUENCE</scope>
    <source>
        <strain evidence="2">ATCC 34329</strain>
    </source>
</reference>
<proteinExistence type="predicted"/>
<dbReference type="Proteomes" id="UP001201980">
    <property type="component" value="Unassembled WGS sequence"/>
</dbReference>
<evidence type="ECO:0000256" key="1">
    <source>
        <dbReference type="SAM" id="MobiDB-lite"/>
    </source>
</evidence>
<feature type="region of interest" description="Disordered" evidence="1">
    <location>
        <begin position="360"/>
        <end position="385"/>
    </location>
</feature>
<feature type="region of interest" description="Disordered" evidence="1">
    <location>
        <begin position="141"/>
        <end position="190"/>
    </location>
</feature>
<feature type="compositionally biased region" description="Polar residues" evidence="1">
    <location>
        <begin position="176"/>
        <end position="186"/>
    </location>
</feature>
<evidence type="ECO:0000313" key="2">
    <source>
        <dbReference type="EMBL" id="KAJ2904244.1"/>
    </source>
</evidence>
<feature type="region of interest" description="Disordered" evidence="1">
    <location>
        <begin position="570"/>
        <end position="599"/>
    </location>
</feature>
<dbReference type="Pfam" id="PF12511">
    <property type="entry name" value="DUF3716"/>
    <property type="match status" value="1"/>
</dbReference>